<dbReference type="PANTHER" id="PTHR35813">
    <property type="entry name" value="INNER MEMBRANE PROTEIN YBAN"/>
    <property type="match status" value="1"/>
</dbReference>
<dbReference type="EMBL" id="AJWY01010197">
    <property type="protein sequence ID" value="EKC56206.1"/>
    <property type="molecule type" value="Genomic_DNA"/>
</dbReference>
<dbReference type="GO" id="GO:0005886">
    <property type="term" value="C:plasma membrane"/>
    <property type="evidence" value="ECO:0007669"/>
    <property type="project" value="TreeGrafter"/>
</dbReference>
<comment type="caution">
    <text evidence="1">The sequence shown here is derived from an EMBL/GenBank/DDBJ whole genome shotgun (WGS) entry which is preliminary data.</text>
</comment>
<dbReference type="Pfam" id="PF04304">
    <property type="entry name" value="DUF454"/>
    <property type="match status" value="1"/>
</dbReference>
<dbReference type="InterPro" id="IPR007401">
    <property type="entry name" value="DUF454"/>
</dbReference>
<gene>
    <name evidence="1" type="ORF">LEA_14951</name>
</gene>
<sequence>MRIFAAMKTLLAALGGLCLVLGVVGIFVPLLPTTPFLLLAAALWMRSSPRLHDWLLSHGRLGGYIRDFREKRAIPLHAKI</sequence>
<dbReference type="PIRSF" id="PIRSF016789">
    <property type="entry name" value="DUF454"/>
    <property type="match status" value="1"/>
</dbReference>
<reference evidence="1" key="1">
    <citation type="journal article" date="2013" name="Environ. Microbiol.">
        <title>Microbiota from the distal guts of lean and obese adolescents exhibit partial functional redundancy besides clear differences in community structure.</title>
        <authorList>
            <person name="Ferrer M."/>
            <person name="Ruiz A."/>
            <person name="Lanza F."/>
            <person name="Haange S.B."/>
            <person name="Oberbach A."/>
            <person name="Till H."/>
            <person name="Bargiela R."/>
            <person name="Campoy C."/>
            <person name="Segura M.T."/>
            <person name="Richter M."/>
            <person name="von Bergen M."/>
            <person name="Seifert J."/>
            <person name="Suarez A."/>
        </authorList>
    </citation>
    <scope>NUCLEOTIDE SEQUENCE</scope>
</reference>
<dbReference type="AlphaFoldDB" id="K1TA65"/>
<protein>
    <submittedName>
        <fullName evidence="1">Secreted protein containing DUF454</fullName>
    </submittedName>
</protein>
<feature type="non-terminal residue" evidence="1">
    <location>
        <position position="80"/>
    </location>
</feature>
<evidence type="ECO:0000313" key="1">
    <source>
        <dbReference type="EMBL" id="EKC56206.1"/>
    </source>
</evidence>
<dbReference type="PANTHER" id="PTHR35813:SF1">
    <property type="entry name" value="INNER MEMBRANE PROTEIN YBAN"/>
    <property type="match status" value="1"/>
</dbReference>
<proteinExistence type="predicted"/>
<name>K1TA65_9ZZZZ</name>
<organism evidence="1">
    <name type="scientific">human gut metagenome</name>
    <dbReference type="NCBI Taxonomy" id="408170"/>
    <lineage>
        <taxon>unclassified sequences</taxon>
        <taxon>metagenomes</taxon>
        <taxon>organismal metagenomes</taxon>
    </lineage>
</organism>
<accession>K1TA65</accession>